<feature type="domain" description="AAR2 C-terminal" evidence="3">
    <location>
        <begin position="390"/>
        <end position="555"/>
    </location>
</feature>
<comment type="similarity">
    <text evidence="1">Belongs to the AAR2 family.</text>
</comment>
<evidence type="ECO:0000259" key="3">
    <source>
        <dbReference type="Pfam" id="PF05282"/>
    </source>
</evidence>
<dbReference type="Proteomes" id="UP000256645">
    <property type="component" value="Unassembled WGS sequence"/>
</dbReference>
<dbReference type="Gene3D" id="1.25.40.550">
    <property type="entry name" value="Aar2, C-terminal domain-like"/>
    <property type="match status" value="1"/>
</dbReference>
<name>A0A3D8SSR0_9HELO</name>
<dbReference type="InterPro" id="IPR007946">
    <property type="entry name" value="AAR2"/>
</dbReference>
<dbReference type="CDD" id="cd13777">
    <property type="entry name" value="Aar2_N"/>
    <property type="match status" value="1"/>
</dbReference>
<sequence length="608" mass="67202">MAEDVASGPPGNMTPDSEVDFDSNFGASTANPATLDQDNPIPSFIQNQIALRRAPSSAQPTANRAIGQNVSVRSLPGPELIRSRSTNSTGSPGLMRNQSIRSNGSVGSNASGLDGKLNASAVLGMRLNDEEGESSDQAREELISSPAEATRNCKLSKSSSTSTVRSVRSVAAVGTHPIGTLRVHSHSPERSATGETFLGLKSGDIVLISGMKPGCIFAYDIKHFTLSEKDSFEGLKEVPPGPHFFWGGSNHTSTRTGVWLMSAKRGSDEFGETHVLRWDEFEETLIDEVSLAETRNRRQDIPNLYAALVPYENESLIHPQPGVLREDLQPGLGSNLWTRLTNCVKGALLSKITGKEWNHWQVSSSHDYKLTNPTAVAEMSIHQVLNFVFPESSRTFSSSSIGRERTEQAMDTSAHVAAIIQGLCTYEDPDEIVGELQFCYVTGMSLGNAACMEHWGHMVRTLFRAYSLILDMPTFILKVINALHAQMIYDEVFDGSIFDSEPKLEDDLKIILTTFKSRLNELLLSQGNKLTFEQESVGKAFEELESWLWKWNWDLRGNYVRSGKIQLEDGEMVDMDLKDFEAEDERGEYAPQIVDLDEDGLQKDLIRF</sequence>
<proteinExistence type="inferred from homology"/>
<dbReference type="AlphaFoldDB" id="A0A3D8SSR0"/>
<feature type="domain" description="AAR2 N-terminal" evidence="4">
    <location>
        <begin position="203"/>
        <end position="354"/>
    </location>
</feature>
<dbReference type="PANTHER" id="PTHR12689">
    <property type="entry name" value="A1 CISTRON SPLICING FACTOR AAR2-RELATED"/>
    <property type="match status" value="1"/>
</dbReference>
<feature type="compositionally biased region" description="Polar residues" evidence="2">
    <location>
        <begin position="25"/>
        <end position="37"/>
    </location>
</feature>
<organism evidence="5 6">
    <name type="scientific">Coleophoma cylindrospora</name>
    <dbReference type="NCBI Taxonomy" id="1849047"/>
    <lineage>
        <taxon>Eukaryota</taxon>
        <taxon>Fungi</taxon>
        <taxon>Dikarya</taxon>
        <taxon>Ascomycota</taxon>
        <taxon>Pezizomycotina</taxon>
        <taxon>Leotiomycetes</taxon>
        <taxon>Helotiales</taxon>
        <taxon>Dermateaceae</taxon>
        <taxon>Coleophoma</taxon>
    </lineage>
</organism>
<dbReference type="Gene3D" id="2.60.34.20">
    <property type="match status" value="1"/>
</dbReference>
<feature type="region of interest" description="Disordered" evidence="2">
    <location>
        <begin position="129"/>
        <end position="168"/>
    </location>
</feature>
<dbReference type="Pfam" id="PF05282">
    <property type="entry name" value="AAR2"/>
    <property type="match status" value="1"/>
</dbReference>
<reference evidence="5 6" key="1">
    <citation type="journal article" date="2018" name="IMA Fungus">
        <title>IMA Genome-F 9: Draft genome sequence of Annulohypoxylon stygium, Aspergillus mulundensis, Berkeleyomyces basicola (syn. Thielaviopsis basicola), Ceratocystis smalleyi, two Cercospora beticola strains, Coleophoma cylindrospora, Fusarium fracticaudum, Phialophora cf. hyalina, and Morchella septimelata.</title>
        <authorList>
            <person name="Wingfield B.D."/>
            <person name="Bills G.F."/>
            <person name="Dong Y."/>
            <person name="Huang W."/>
            <person name="Nel W.J."/>
            <person name="Swalarsk-Parry B.S."/>
            <person name="Vaghefi N."/>
            <person name="Wilken P.M."/>
            <person name="An Z."/>
            <person name="de Beer Z.W."/>
            <person name="De Vos L."/>
            <person name="Chen L."/>
            <person name="Duong T.A."/>
            <person name="Gao Y."/>
            <person name="Hammerbacher A."/>
            <person name="Kikkert J.R."/>
            <person name="Li Y."/>
            <person name="Li H."/>
            <person name="Li K."/>
            <person name="Li Q."/>
            <person name="Liu X."/>
            <person name="Ma X."/>
            <person name="Naidoo K."/>
            <person name="Pethybridge S.J."/>
            <person name="Sun J."/>
            <person name="Steenkamp E.T."/>
            <person name="van der Nest M.A."/>
            <person name="van Wyk S."/>
            <person name="Wingfield M.J."/>
            <person name="Xiong C."/>
            <person name="Yue Q."/>
            <person name="Zhang X."/>
        </authorList>
    </citation>
    <scope>NUCLEOTIDE SEQUENCE [LARGE SCALE GENOMIC DNA]</scope>
    <source>
        <strain evidence="5 6">BP6252</strain>
    </source>
</reference>
<dbReference type="CDD" id="cd13778">
    <property type="entry name" value="Aar2_C"/>
    <property type="match status" value="1"/>
</dbReference>
<feature type="compositionally biased region" description="Low complexity" evidence="2">
    <location>
        <begin position="158"/>
        <end position="168"/>
    </location>
</feature>
<keyword evidence="6" id="KW-1185">Reference proteome</keyword>
<dbReference type="InterPro" id="IPR033647">
    <property type="entry name" value="Aar2_N"/>
</dbReference>
<comment type="caution">
    <text evidence="5">The sequence shown here is derived from an EMBL/GenBank/DDBJ whole genome shotgun (WGS) entry which is preliminary data.</text>
</comment>
<evidence type="ECO:0000256" key="1">
    <source>
        <dbReference type="ARBA" id="ARBA00006281"/>
    </source>
</evidence>
<evidence type="ECO:0000313" key="6">
    <source>
        <dbReference type="Proteomes" id="UP000256645"/>
    </source>
</evidence>
<dbReference type="InterPro" id="IPR033648">
    <property type="entry name" value="AAR2_C"/>
</dbReference>
<protein>
    <submittedName>
        <fullName evidence="5">Uncharacterized protein</fullName>
    </submittedName>
</protein>
<dbReference type="STRING" id="1849047.A0A3D8SSR0"/>
<evidence type="ECO:0000256" key="2">
    <source>
        <dbReference type="SAM" id="MobiDB-lite"/>
    </source>
</evidence>
<feature type="region of interest" description="Disordered" evidence="2">
    <location>
        <begin position="1"/>
        <end position="40"/>
    </location>
</feature>
<gene>
    <name evidence="5" type="ORF">BP6252_01391</name>
</gene>
<dbReference type="EMBL" id="PDLM01000001">
    <property type="protein sequence ID" value="RDW89359.1"/>
    <property type="molecule type" value="Genomic_DNA"/>
</dbReference>
<evidence type="ECO:0000313" key="5">
    <source>
        <dbReference type="EMBL" id="RDW89359.1"/>
    </source>
</evidence>
<dbReference type="PANTHER" id="PTHR12689:SF4">
    <property type="entry name" value="PROTEIN AAR2 HOMOLOG"/>
    <property type="match status" value="1"/>
</dbReference>
<dbReference type="InterPro" id="IPR038516">
    <property type="entry name" value="AAR2_N_sf"/>
</dbReference>
<dbReference type="OrthoDB" id="201752at2759"/>
<feature type="compositionally biased region" description="Polar residues" evidence="2">
    <location>
        <begin position="56"/>
        <end position="72"/>
    </location>
</feature>
<dbReference type="InterPro" id="IPR038514">
    <property type="entry name" value="AAR2_C_sf"/>
</dbReference>
<feature type="region of interest" description="Disordered" evidence="2">
    <location>
        <begin position="53"/>
        <end position="113"/>
    </location>
</feature>
<accession>A0A3D8SSR0</accession>
<dbReference type="GO" id="GO:0000244">
    <property type="term" value="P:spliceosomal tri-snRNP complex assembly"/>
    <property type="evidence" value="ECO:0007669"/>
    <property type="project" value="TreeGrafter"/>
</dbReference>
<evidence type="ECO:0000259" key="4">
    <source>
        <dbReference type="Pfam" id="PF20981"/>
    </source>
</evidence>
<dbReference type="Pfam" id="PF20981">
    <property type="entry name" value="AAR2_1st"/>
    <property type="match status" value="1"/>
</dbReference>
<feature type="compositionally biased region" description="Polar residues" evidence="2">
    <location>
        <begin position="83"/>
        <end position="111"/>
    </location>
</feature>